<accession>A0A224YE47</accession>
<organism evidence="1">
    <name type="scientific">Rhipicephalus zambeziensis</name>
    <dbReference type="NCBI Taxonomy" id="60191"/>
    <lineage>
        <taxon>Eukaryota</taxon>
        <taxon>Metazoa</taxon>
        <taxon>Ecdysozoa</taxon>
        <taxon>Arthropoda</taxon>
        <taxon>Chelicerata</taxon>
        <taxon>Arachnida</taxon>
        <taxon>Acari</taxon>
        <taxon>Parasitiformes</taxon>
        <taxon>Ixodida</taxon>
        <taxon>Ixodoidea</taxon>
        <taxon>Ixodidae</taxon>
        <taxon>Rhipicephalinae</taxon>
        <taxon>Rhipicephalus</taxon>
        <taxon>Rhipicephalus</taxon>
    </lineage>
</organism>
<dbReference type="AlphaFoldDB" id="A0A224YE47"/>
<evidence type="ECO:0000313" key="1">
    <source>
        <dbReference type="EMBL" id="MAA12691.1"/>
    </source>
</evidence>
<dbReference type="EMBL" id="GFPF01001545">
    <property type="protein sequence ID" value="MAA12691.1"/>
    <property type="molecule type" value="Transcribed_RNA"/>
</dbReference>
<sequence>MERAAYTRSNNCGSCSRSSCVCLCVRFARLCVRAARFKCRAVTVSLVYAHFVRPVCLRYALHVSSCLPFFTSHYNLLLQHSFLLPCGETMHNKRSTTYVNTRFTFVLYRFL</sequence>
<protein>
    <submittedName>
        <fullName evidence="1">Uncharacterized protein</fullName>
    </submittedName>
</protein>
<reference evidence="1" key="1">
    <citation type="journal article" date="2017" name="Parasit. Vectors">
        <title>Sialotranscriptomics of Rhipicephalus zambeziensis reveals intricate expression profiles of secretory proteins and suggests tight temporal transcriptional regulation during blood-feeding.</title>
        <authorList>
            <person name="de Castro M.H."/>
            <person name="de Klerk D."/>
            <person name="Pienaar R."/>
            <person name="Rees D.J.G."/>
            <person name="Mans B.J."/>
        </authorList>
    </citation>
    <scope>NUCLEOTIDE SEQUENCE</scope>
    <source>
        <tissue evidence="1">Salivary glands</tissue>
    </source>
</reference>
<proteinExistence type="predicted"/>
<name>A0A224YE47_9ACAR</name>